<feature type="domain" description="GEVED" evidence="2">
    <location>
        <begin position="4391"/>
        <end position="4477"/>
    </location>
</feature>
<dbReference type="InterPro" id="IPR011050">
    <property type="entry name" value="Pectin_lyase_fold/virulence"/>
</dbReference>
<protein>
    <recommendedName>
        <fullName evidence="2">GEVED domain-containing protein</fullName>
    </recommendedName>
</protein>
<sequence>MTIRHASKLTRAQRRDLNKKNRLLRQTKQRSMKHEPLEKRELLDANVVPQLVGIQPNSGELLQENDVRGISPRSLTFNFAEVTDVMDELKASTLADGIVITRAGLDGVLGNADDVKITGPGSNFEGFIGIGDQPNQVVVRFGEALPDDLYRIEITSALQDMEGQSAQSFVRNFELNLAPQVMSVVPQPVTRNQTTGALEIASNQIHVYFNDDDLDPTLANNPDYYQLTFLNGLGLEANSQAFYPQTVEYSAADDMAILTFADDLENLITDSSEATVFRLQIGVRGIASKSSQILDMVAQDLDAGSSFTGAFNLSDYTGNLQDAGGFDGYTNANLFAGNNEFRVTRGDIASVNHTSFTIDDGLGNLTTFELTTNDTTDPVASGNIAIVIGTVDLTSIQLAAAIRSQVNIYYGANPGEVELQFDPSLGNDRLQLRGTAGNRVSMVLGAQSTGLIVDRTQALVIRGEIRNVTEYDINLPGGNDEPGHRDVELDGEVHINDGDGDGRPDSDSNGLGVTVLTYNFPDEYGIDPASQTGEPFQNQITEEQKKRAREVFEIYGFYAGIEFIEVPSNVGASIGVVTGDLRGLSATIATGPGGPIGLAGSGLAIMEAVDHDQPGDDEVGAIWQTTAFHEIGHLLGLGHTYDLPPGTIMGQDDNLIFGMNPESLLPGDFDITHLQHLYRPDVIDIDMYRFDLTETGKLSAEIIAERLTDSSRLDAALTLYRLNGDGSYTAIARNNDYYSEDSFLEITLEPGTYFIGVSASGNNVYDPNIEDSGFGGTSQGEYELQLRFTPTLNDSIRDTGASVSQLNTMVVRTGGAGFSDGQTIILRDGQMTRTFEIDFNSTLNNTNNERVALTTLMSQSEVVAALVAAINNASFNVVASSTGNRIELRNLATNNPITLDPGIIQAQSIVITSGAAAGASIDGDLDGTAGGAFNFWFRAEPSTYTGLTPTAPRTLFVDGTYTGTTQTGSIDQPFSTIGAAITAAETAGRGDVIRVIGIGAVGDDQTTLEDNIAYLIGRNPLNNAPLKDGVDIVLPQGVTMMIDEGAILKFANSSIQVGSTSVVDDRSFAALQILGIPERYQPNTQTNGTVTLDEARQNRRVTLTSYRETTLLNDPDAEMVGHASFTQDVAGPGDWGGILFNQEVDREQLRGTYEDAGIFMNSVIGAEFRYAGGITEVDGADISLAPIYMEESRPTINYNIIRLSSGAALSADPNSFEESNYTVFNGAAAAFTPDVMRVGPDIFGNRIVQNSTNGMLVRILSSPGAPLEELTVAARFDDTDIVYVIQESLHINSTPGGPTSTNEVEIKVPHLAGVTPGTVLTIFAVSDEGVTRSLAIEFVNGATPSTAVGDSVYTINLDDMTLFDETLGVGINPPNGVPIGVFTEAALAEQIAFLIERFRNAQAFVSPANGGPFFLDIDPVATNGIVRVTGQYAAFYNGAARGIVIDRVYDARFDSSLVVDPNVVVKFNAGRIEVEMGASFIAEGAPGRPVVFTSLRDDRYGFGGTFDTNNDGAASVAAEGDWSGIYFAHASSGSIDNALLAFGGGESNIDGGQAHFNVIEIHQAKVRITNSTFEYNDDGQGTGVGGATRNGHMSNANAVIFVRDSQPIIVANNFRFNEANVLNVDTSSLSYDLIVDWGRSTGNLDRQSGLGDNQGALIRRNLLTDNQLNAMVVRGGVLTTQSVWDDTDIVHALFSTIYSTDFHTYGGIRLESSATESLVVKLLGANAGFVATGRQLDIDDRIGGMLHVVGQAGFPVVFTDLRDDSVGAGFTQYGTPQTDTNNDGIAGVDPGAAIPLPGSWEGLTIDQFANDRNVQVIVEAEANNLTGQGVNGIPQTAQSLGRLAPDEYGGDDTRRLGFEVNGYLSNKSDVDVYSFVADPGTEVWFDLDKTSYYLDAVVELVDGNGNVLAASTNSFDQSGNSFYGQNSLLKVTNPLQKSGFYEEDFWSINPRDAGMRVVLPGQPGTARTYHIRVRANTNDLTSVNGNVQAGNTNGVYQLNIRLREVDELAGSSIQFADIRYAQNGISIYGQPGHSPVLGESAETTGNNNSLGNAQNLGNVLNSDRAAISVAGNIDATGSDVDWYQVQFNFDSVQSIPGTSAPGEWGSLIIDLDYAAGLNSANTIVSVYSSTGELIFISDRGAINDDLMHPQTPGNAGLTDLERGSSNNGDPYLGTIMLPAGTPENPVTYYVAVSSQERSPIQMNQFFQSNATNSLVRLEPINSVHRIVEDHIGSGIYTSAAPPTSTSIVDNTNVNPYVLGDFVLFLSQGQGSSTDLYAIDPFTGAVEARVGRAGDAYRDLAMAPDGTLYAYNVDVVGRLEDANSGNFLEIDTGDGMSTFIRDDGIVTYEINNAKDNVRVGNLANANEGSGTGWGYQFEATTFHNNYGASGLRLYAVGSRGDVTSYADEFANILFRMDASDTDGDGNPIGAPDSTRAINLGVLGDIADTNINGNLTFRINTEVDFGINAAANALVTTAATGAGTTAVLRDGMTFLVDPDGFGVGVAASTFELDLGSDFNLGLNPGGGKFIQDGMTFQVVNDALIPVTTDITFQTGRVIDVSNFNPAFVANTGADNTQRSSITIEVGAQSRTFVFDNTDNGQVSITGNQVRISYNDSTTPAQIQSSLVSAINLAFTGLGVTADGTIPGRITLVGDTNCFSTGAIGDIDLQGNYGQTSSANNIIVNVEETMTGAQVADAIDVAFANAFGTFTNLDVSVSGSRFNFLEAGQSVGYNQMANAFDGLLSPLAPASIGVTPGNNLVQIGVGFSQTEVADAIVAAANATLANTVPPTNFIADNTGSGTSSNVVIFDIMDPAFTNLEIDIDTTPFNVGGEATGGFVTGMAWIGNKVFAVTDEGGLFLLTSTGGFTIDTNEDVQADFITELTDVNGNPLEFASLSAGPSRAGGETGYSDVLFGVTTSGDIYAFDENGAAQFVFHGNKSNISTGLGNINGLQFGTLNENLWNINGIGGNEAGHGINVPIDVSRPGSNGGSSLYFGNTEDTFAANNATGNKTNNNYDFPGDAHGTVISDTFSLYGYNAGDVPTLYFNYDLQTDGVEGGDPRDALRVFIAGDDGDWQLLATNNTLRQSDTGANPDDEFDTIGAWASAAAVDEALRADRQAGTEGVQPLFDNAGWRQARVDLSAFAGQENLRLRFDFSTGGSINLGGRHLTTGTDLNTQELRVLRGAQIPDGGTFLVTDAINGGAPVVFEYNKGQSFKFDSGARIADSFNPLVTPGTFNVFTLQATAGGAPVTFEYVREGDSVTTVGNIPILFSITDSPSEIAQLTRAAILNEMGGLGVQIFTESDDTFNIQGIVDLPPANAPWGMTVTGSSDVGAGNIEIAYNSETTAISLATTTQDWMNKTMALQSYNQNYFMFNRFQEFIYGNGYSFDVNTSGLGYDGSLQGDDFGYANDGNPIATNSNANTRGQNNDTRGVLIDDIIIGFAERGEMVTGATTNTNFTHNQQLRENEILTGGYQLEIRRGTDYGIPADGTLSLLPTFTFDTNDRLNGSYTVLTASGALIGNNDRIRVGDGTDWVTFEFFDLDSITERQARGSAGTSTRTNYDSDNNIYSIGFYNTDTEADIAVKLMNAVNDHAGQIARSLISTTSGGLGVYAQVNARSGVTTSNRVDLSPKTTSDEVRLEYDIQSNDAFREATDIGLDGSLLGATDMVTAEINGAIGDNDPVEKLDGFADVDIFEITLDAGQDLQLELQTDFADMFGLNAVLRLFDETFTEVLLSVVNGVGIDTYTLANPAIGGTYFVAIAANTIPLPSNGNQASAPLTYDPSKVAKNDAARQARTYEGGYDLAISVADDFGNVTNSSTYFVNNEAGQLGEATTRATNIGIQRHDELSWTFFGQTFVFDLVGDSNRHRDQGQIIINSNMISNSANYGVLIDAGSRNTVTDADAGNNRPHQGAPISVPSAANTQRLATGVTVKNNVIFDSDQGAILYSGDPLGTITGSDPAGAVPFGRIINNTLYGINDGDTGVTIEESAGPTLMNNIVANFSTGISVDTSSKATTVISRTLFQDNGTPVTGFGGNGNLAILLASGDPLFVDADDKNFYLDEGSQAIDAAVDAIQERAAVSQVVNPLGIDSTPLLAPERDITGQLRVDDPSVVSSGGVGGVTFRDIGAYDRADFTGPTGYLIDPQDNDAADRDLDETPDVVQWIGGPLTNISIQLLDQGDISDQVQGTGIDDSTVTADSVKLEILAGDVPRVLDLGVDYTFDYDATNNIIRLVPVSGVFQEGVLYKVTLDSRPDDDDLVESIIRDIAGNPIEFNNQVDDGTGTLVGETRFLIQVGGLVDFGDAPDSYGTLLGSDGARHNLIENFYLGQGVDAEIEGQPTADASGDGATDDGIFIRTEDPNNSGSFLNWTLRDGINNQVYVTSKAPTGATSFGFLDAWIDANQDGDFTDEDEQIIVSVALTKDAVDPLGSPGGLGQLITVGDLPDGTLLGDTYIRFRLSSTGGLTPTGLAEDGEVEDYQITIGDAGVNPWHNSSNKAAISIGDNSITNLDYTLLLQEIRNRNYTYGTADPMNNIEVGDFKPGFEPDVIDPQNVPAKLDVNNDRRITLADLLAYQDYTAGLSANPEPISEEIVSQSMISGESISSGVETPVEVNSYEFKTNESATPSAAVNTAPVVSQSLVSNTSFDAIAPSYSDLQMRSALELMGYAQREEVETSVIDASFHDEVIALETVSYDDQFDQLIGDMADDLSYNWDGKQFSEDAEDSAESDELDELLSLISDPGDNS</sequence>
<dbReference type="Pfam" id="PF20009">
    <property type="entry name" value="GEVED"/>
    <property type="match status" value="1"/>
</dbReference>
<gene>
    <name evidence="3" type="ORF">Pan97_20320</name>
</gene>
<evidence type="ECO:0000313" key="4">
    <source>
        <dbReference type="Proteomes" id="UP000318626"/>
    </source>
</evidence>
<dbReference type="SMART" id="SM00710">
    <property type="entry name" value="PbH1"/>
    <property type="match status" value="8"/>
</dbReference>
<dbReference type="InterPro" id="IPR018247">
    <property type="entry name" value="EF_Hand_1_Ca_BS"/>
</dbReference>
<keyword evidence="4" id="KW-1185">Reference proteome</keyword>
<reference evidence="4" key="1">
    <citation type="submission" date="2019-02" db="EMBL/GenBank/DDBJ databases">
        <title>Deep-cultivation of Planctomycetes and their phenomic and genomic characterization uncovers novel biology.</title>
        <authorList>
            <person name="Wiegand S."/>
            <person name="Jogler M."/>
            <person name="Boedeker C."/>
            <person name="Pinto D."/>
            <person name="Vollmers J."/>
            <person name="Rivas-Marin E."/>
            <person name="Kohn T."/>
            <person name="Peeters S.H."/>
            <person name="Heuer A."/>
            <person name="Rast P."/>
            <person name="Oberbeckmann S."/>
            <person name="Bunk B."/>
            <person name="Jeske O."/>
            <person name="Meyerdierks A."/>
            <person name="Storesund J.E."/>
            <person name="Kallscheuer N."/>
            <person name="Luecker S."/>
            <person name="Lage O.M."/>
            <person name="Pohl T."/>
            <person name="Merkel B.J."/>
            <person name="Hornburger P."/>
            <person name="Mueller R.-W."/>
            <person name="Bruemmer F."/>
            <person name="Labrenz M."/>
            <person name="Spormann A.M."/>
            <person name="Op den Camp H."/>
            <person name="Overmann J."/>
            <person name="Amann R."/>
            <person name="Jetten M.S.M."/>
            <person name="Mascher T."/>
            <person name="Medema M.H."/>
            <person name="Devos D.P."/>
            <person name="Kaster A.-K."/>
            <person name="Ovreas L."/>
            <person name="Rohde M."/>
            <person name="Galperin M.Y."/>
            <person name="Jogler C."/>
        </authorList>
    </citation>
    <scope>NUCLEOTIDE SEQUENCE [LARGE SCALE GENOMIC DNA]</scope>
    <source>
        <strain evidence="4">Pan97</strain>
    </source>
</reference>
<dbReference type="SUPFAM" id="SSF51126">
    <property type="entry name" value="Pectin lyase-like"/>
    <property type="match status" value="1"/>
</dbReference>
<dbReference type="InterPro" id="IPR045474">
    <property type="entry name" value="GEVED"/>
</dbReference>
<evidence type="ECO:0000313" key="3">
    <source>
        <dbReference type="EMBL" id="QDU75012.1"/>
    </source>
</evidence>
<feature type="region of interest" description="Disordered" evidence="1">
    <location>
        <begin position="4713"/>
        <end position="4740"/>
    </location>
</feature>
<dbReference type="KEGG" id="bvo:Pan97_20320"/>
<name>A0A518C726_9BACT</name>
<organism evidence="3 4">
    <name type="scientific">Bremerella volcania</name>
    <dbReference type="NCBI Taxonomy" id="2527984"/>
    <lineage>
        <taxon>Bacteria</taxon>
        <taxon>Pseudomonadati</taxon>
        <taxon>Planctomycetota</taxon>
        <taxon>Planctomycetia</taxon>
        <taxon>Pirellulales</taxon>
        <taxon>Pirellulaceae</taxon>
        <taxon>Bremerella</taxon>
    </lineage>
</organism>
<feature type="compositionally biased region" description="Low complexity" evidence="1">
    <location>
        <begin position="4729"/>
        <end position="4740"/>
    </location>
</feature>
<dbReference type="InterPro" id="IPR006626">
    <property type="entry name" value="PbH1"/>
</dbReference>
<dbReference type="SUPFAM" id="SSF55486">
    <property type="entry name" value="Metalloproteases ('zincins'), catalytic domain"/>
    <property type="match status" value="1"/>
</dbReference>
<dbReference type="RefSeq" id="WP_144972061.1">
    <property type="nucleotide sequence ID" value="NZ_CP036289.1"/>
</dbReference>
<proteinExistence type="predicted"/>
<dbReference type="Gene3D" id="3.40.390.10">
    <property type="entry name" value="Collagenase (Catalytic Domain)"/>
    <property type="match status" value="1"/>
</dbReference>
<dbReference type="GO" id="GO:0008237">
    <property type="term" value="F:metallopeptidase activity"/>
    <property type="evidence" value="ECO:0007669"/>
    <property type="project" value="InterPro"/>
</dbReference>
<dbReference type="EMBL" id="CP036289">
    <property type="protein sequence ID" value="QDU75012.1"/>
    <property type="molecule type" value="Genomic_DNA"/>
</dbReference>
<dbReference type="PROSITE" id="PS00018">
    <property type="entry name" value="EF_HAND_1"/>
    <property type="match status" value="1"/>
</dbReference>
<accession>A0A518C726</accession>
<dbReference type="OrthoDB" id="247526at2"/>
<feature type="compositionally biased region" description="Acidic residues" evidence="1">
    <location>
        <begin position="4715"/>
        <end position="4728"/>
    </location>
</feature>
<dbReference type="Proteomes" id="UP000318626">
    <property type="component" value="Chromosome"/>
</dbReference>
<dbReference type="InterPro" id="IPR024079">
    <property type="entry name" value="MetalloPept_cat_dom_sf"/>
</dbReference>
<evidence type="ECO:0000256" key="1">
    <source>
        <dbReference type="SAM" id="MobiDB-lite"/>
    </source>
</evidence>
<dbReference type="Gene3D" id="2.60.120.380">
    <property type="match status" value="3"/>
</dbReference>
<evidence type="ECO:0000259" key="2">
    <source>
        <dbReference type="Pfam" id="PF20009"/>
    </source>
</evidence>